<dbReference type="Gene3D" id="1.20.120.160">
    <property type="entry name" value="HPT domain"/>
    <property type="match status" value="1"/>
</dbReference>
<dbReference type="Pfam" id="PF01627">
    <property type="entry name" value="Hpt"/>
    <property type="match status" value="1"/>
</dbReference>
<dbReference type="InterPro" id="IPR008207">
    <property type="entry name" value="Sig_transdc_His_kin_Hpt_dom"/>
</dbReference>
<dbReference type="GO" id="GO:0000160">
    <property type="term" value="P:phosphorelay signal transduction system"/>
    <property type="evidence" value="ECO:0007669"/>
    <property type="project" value="InterPro"/>
</dbReference>
<name>A0A424YEW1_9FIRM</name>
<proteinExistence type="predicted"/>
<feature type="non-terminal residue" evidence="4">
    <location>
        <position position="169"/>
    </location>
</feature>
<reference evidence="4 5" key="1">
    <citation type="submission" date="2018-08" db="EMBL/GenBank/DDBJ databases">
        <title>The metabolism and importance of syntrophic acetate oxidation coupled to methane or sulfide production in haloalkaline environments.</title>
        <authorList>
            <person name="Timmers P.H.A."/>
            <person name="Vavourakis C.D."/>
            <person name="Sorokin D.Y."/>
            <person name="Sinninghe Damste J.S."/>
            <person name="Muyzer G."/>
            <person name="Stams A.J.M."/>
            <person name="Plugge C.M."/>
        </authorList>
    </citation>
    <scope>NUCLEOTIDE SEQUENCE [LARGE SCALE GENOMIC DNA]</scope>
    <source>
        <strain evidence="4">MSAO_Bac1</strain>
    </source>
</reference>
<evidence type="ECO:0000259" key="3">
    <source>
        <dbReference type="PROSITE" id="PS50894"/>
    </source>
</evidence>
<protein>
    <recommendedName>
        <fullName evidence="3">HPt domain-containing protein</fullName>
    </recommendedName>
</protein>
<comment type="caution">
    <text evidence="1">Lacks conserved residue(s) required for the propagation of feature annotation.</text>
</comment>
<accession>A0A424YEW1</accession>
<dbReference type="PANTHER" id="PTHR43395:SF10">
    <property type="entry name" value="CHEMOTAXIS PROTEIN CHEA"/>
    <property type="match status" value="1"/>
</dbReference>
<dbReference type="SUPFAM" id="SSF47226">
    <property type="entry name" value="Histidine-containing phosphotransfer domain, HPT domain"/>
    <property type="match status" value="1"/>
</dbReference>
<evidence type="ECO:0000256" key="1">
    <source>
        <dbReference type="PROSITE-ProRule" id="PRU00110"/>
    </source>
</evidence>
<gene>
    <name evidence="4" type="ORF">D5R97_05160</name>
</gene>
<dbReference type="EMBL" id="QZAA01000131">
    <property type="protein sequence ID" value="RQD76128.1"/>
    <property type="molecule type" value="Genomic_DNA"/>
</dbReference>
<dbReference type="SMART" id="SM00073">
    <property type="entry name" value="HPT"/>
    <property type="match status" value="1"/>
</dbReference>
<evidence type="ECO:0000313" key="5">
    <source>
        <dbReference type="Proteomes" id="UP000285138"/>
    </source>
</evidence>
<organism evidence="4 5">
    <name type="scientific">Candidatus Syntrophonatronum acetioxidans</name>
    <dbReference type="NCBI Taxonomy" id="1795816"/>
    <lineage>
        <taxon>Bacteria</taxon>
        <taxon>Bacillati</taxon>
        <taxon>Bacillota</taxon>
        <taxon>Clostridia</taxon>
        <taxon>Eubacteriales</taxon>
        <taxon>Syntrophomonadaceae</taxon>
        <taxon>Candidatus Syntrophonatronum</taxon>
    </lineage>
</organism>
<dbReference type="InterPro" id="IPR036641">
    <property type="entry name" value="HPT_dom_sf"/>
</dbReference>
<sequence>MGLSEYKDIFLSEANEYIKTLNNSLLEIEKGSEDPDLLKEMVDSVNRIKVMADTMGFEQIASLTHQMENLFNEIRRKTIKGEKRVINLLFESLDILEKLLNQVEAGEEEEDVSDLAEKLEKITAAESREEMEKEELPAGAIKEERDKEEEEIKKARERGEQVFLVTVKV</sequence>
<dbReference type="PROSITE" id="PS50894">
    <property type="entry name" value="HPT"/>
    <property type="match status" value="1"/>
</dbReference>
<feature type="region of interest" description="Disordered" evidence="2">
    <location>
        <begin position="124"/>
        <end position="153"/>
    </location>
</feature>
<dbReference type="PANTHER" id="PTHR43395">
    <property type="entry name" value="SENSOR HISTIDINE KINASE CHEA"/>
    <property type="match status" value="1"/>
</dbReference>
<dbReference type="CDD" id="cd00088">
    <property type="entry name" value="HPT"/>
    <property type="match status" value="1"/>
</dbReference>
<comment type="caution">
    <text evidence="4">The sequence shown here is derived from an EMBL/GenBank/DDBJ whole genome shotgun (WGS) entry which is preliminary data.</text>
</comment>
<dbReference type="InterPro" id="IPR051315">
    <property type="entry name" value="Bact_Chemotaxis_CheA"/>
</dbReference>
<evidence type="ECO:0000313" key="4">
    <source>
        <dbReference type="EMBL" id="RQD76128.1"/>
    </source>
</evidence>
<feature type="domain" description="HPt" evidence="3">
    <location>
        <begin position="1"/>
        <end position="103"/>
    </location>
</feature>
<dbReference type="Proteomes" id="UP000285138">
    <property type="component" value="Unassembled WGS sequence"/>
</dbReference>
<evidence type="ECO:0000256" key="2">
    <source>
        <dbReference type="SAM" id="MobiDB-lite"/>
    </source>
</evidence>
<dbReference type="AlphaFoldDB" id="A0A424YEW1"/>